<name>A0A482WK37_LAOST</name>
<feature type="compositionally biased region" description="Basic residues" evidence="1">
    <location>
        <begin position="9"/>
        <end position="20"/>
    </location>
</feature>
<gene>
    <name evidence="3" type="ORF">LSTR_LSTR007068</name>
</gene>
<feature type="region of interest" description="Disordered" evidence="1">
    <location>
        <begin position="472"/>
        <end position="508"/>
    </location>
</feature>
<feature type="compositionally biased region" description="Low complexity" evidence="1">
    <location>
        <begin position="404"/>
        <end position="414"/>
    </location>
</feature>
<dbReference type="STRING" id="195883.A0A482WK37"/>
<dbReference type="AlphaFoldDB" id="A0A482WK37"/>
<comment type="caution">
    <text evidence="3">The sequence shown here is derived from an EMBL/GenBank/DDBJ whole genome shotgun (WGS) entry which is preliminary data.</text>
</comment>
<feature type="compositionally biased region" description="Polar residues" evidence="1">
    <location>
        <begin position="100"/>
        <end position="109"/>
    </location>
</feature>
<dbReference type="InterPro" id="IPR055127">
    <property type="entry name" value="YEATS2_3HBD"/>
</dbReference>
<reference evidence="3 4" key="1">
    <citation type="journal article" date="2017" name="Gigascience">
        <title>Genome sequence of the small brown planthopper, Laodelphax striatellus.</title>
        <authorList>
            <person name="Zhu J."/>
            <person name="Jiang F."/>
            <person name="Wang X."/>
            <person name="Yang P."/>
            <person name="Bao Y."/>
            <person name="Zhao W."/>
            <person name="Wang W."/>
            <person name="Lu H."/>
            <person name="Wang Q."/>
            <person name="Cui N."/>
            <person name="Li J."/>
            <person name="Chen X."/>
            <person name="Luo L."/>
            <person name="Yu J."/>
            <person name="Kang L."/>
            <person name="Cui F."/>
        </authorList>
    </citation>
    <scope>NUCLEOTIDE SEQUENCE [LARGE SCALE GENOMIC DNA]</scope>
    <source>
        <strain evidence="3">Lst14</strain>
    </source>
</reference>
<evidence type="ECO:0000313" key="4">
    <source>
        <dbReference type="Proteomes" id="UP000291343"/>
    </source>
</evidence>
<dbReference type="OrthoDB" id="1741717at2759"/>
<feature type="domain" description="YEATS" evidence="2">
    <location>
        <begin position="632"/>
        <end position="720"/>
    </location>
</feature>
<accession>A0A482WK37</accession>
<evidence type="ECO:0000259" key="2">
    <source>
        <dbReference type="Pfam" id="PF22951"/>
    </source>
</evidence>
<organism evidence="3 4">
    <name type="scientific">Laodelphax striatellus</name>
    <name type="common">Small brown planthopper</name>
    <name type="synonym">Delphax striatella</name>
    <dbReference type="NCBI Taxonomy" id="195883"/>
    <lineage>
        <taxon>Eukaryota</taxon>
        <taxon>Metazoa</taxon>
        <taxon>Ecdysozoa</taxon>
        <taxon>Arthropoda</taxon>
        <taxon>Hexapoda</taxon>
        <taxon>Insecta</taxon>
        <taxon>Pterygota</taxon>
        <taxon>Neoptera</taxon>
        <taxon>Paraneoptera</taxon>
        <taxon>Hemiptera</taxon>
        <taxon>Auchenorrhyncha</taxon>
        <taxon>Fulgoroidea</taxon>
        <taxon>Delphacidae</taxon>
        <taxon>Criomorphinae</taxon>
        <taxon>Laodelphax</taxon>
    </lineage>
</organism>
<sequence length="892" mass="100214">MDDDSHACHSSRRTRRKTQRMRWKGLLKVLENESQNLIKQSAEIETRLKNCRVKMRLFRLTSHIATHGTKALSSNRPTRNTMKRKVQELKNPKSDDCVSKNPTKGSTNAGKLWTPRGDKKADGVRKPAPCYVPPVSTDDVDELNAFNFRGDDSMKRILEKPTADVNQYGWGSFKVRLMYHFLYPEINRPVEQIFELDFIVNQISGFERIAKITVCNLDKDAIKRLRTLHSDIKHTITSSESEEDKSPTKKSPTKKSPTTSIKKSKSFEDEECMGDGILFDDIFPDNDIASDPYSGVLFSSDSFPEISFNNPDQSSLTDELINQSLNESSQPSAIATVVKVENSSQSIFEQSDTISDLSPLNKPKSSEDDSIKTELSLPSSHLQSSHSSVESCDESGYGSQSVGLDSDPPSLDLLETFSDDRKTIASHQNSAPCSSESASKNNTTSGSLECSAMSNISHLKRENKLKTLLLSDIPHPSQHTPQNTESECRDDSKNSSPKIIGSDQKPLKISETCRSNQGLASVLSLNPKTPSNNSSSKPIFVQAQGVNSDGKILIKHDGKSKLIRIIKAGSTSLLRKPQNSVSIPKPIPTSNLVSAPNQKLGKVKSCHDEGNMKGELSRKIEEVRQAVSGLEFEEALIYCLKNYPIVTKQASSKIYKQFHPYASKSNEEFLSWKFGKRAASMTKHARFIHGILIENCKGKPWSWAQVRQYAKYHGYVPVAKISGVYNPCLSYLSVTKTSLTRMQPLQNMTELRKLEAQMEEDNCEVDVDTIQPNTCDSRISSRSAIRSNDRAVEDFKTPEDFYLCQWIMKNNHMFKKIIKDDDSVPEILMSAFKSFAEYILRRSLAVMMTRKRKHNIIREKDVLTSVLFTNKLQILTEQGLGKIPVKCDIQYY</sequence>
<dbReference type="InParanoid" id="A0A482WK37"/>
<keyword evidence="4" id="KW-1185">Reference proteome</keyword>
<feature type="compositionally biased region" description="Basic and acidic residues" evidence="1">
    <location>
        <begin position="86"/>
        <end position="98"/>
    </location>
</feature>
<feature type="region of interest" description="Disordered" evidence="1">
    <location>
        <begin position="236"/>
        <end position="266"/>
    </location>
</feature>
<dbReference type="EMBL" id="QKKF02033617">
    <property type="protein sequence ID" value="RZF33690.1"/>
    <property type="molecule type" value="Genomic_DNA"/>
</dbReference>
<feature type="region of interest" description="Disordered" evidence="1">
    <location>
        <begin position="86"/>
        <end position="127"/>
    </location>
</feature>
<dbReference type="Proteomes" id="UP000291343">
    <property type="component" value="Unassembled WGS sequence"/>
</dbReference>
<dbReference type="Pfam" id="PF22951">
    <property type="entry name" value="3HBD"/>
    <property type="match status" value="1"/>
</dbReference>
<feature type="compositionally biased region" description="Low complexity" evidence="1">
    <location>
        <begin position="375"/>
        <end position="390"/>
    </location>
</feature>
<protein>
    <recommendedName>
        <fullName evidence="2">YEATS domain-containing protein</fullName>
    </recommendedName>
</protein>
<evidence type="ECO:0000256" key="1">
    <source>
        <dbReference type="SAM" id="MobiDB-lite"/>
    </source>
</evidence>
<feature type="compositionally biased region" description="Basic and acidic residues" evidence="1">
    <location>
        <begin position="116"/>
        <end position="125"/>
    </location>
</feature>
<evidence type="ECO:0000313" key="3">
    <source>
        <dbReference type="EMBL" id="RZF33690.1"/>
    </source>
</evidence>
<feature type="compositionally biased region" description="Polar residues" evidence="1">
    <location>
        <begin position="425"/>
        <end position="448"/>
    </location>
</feature>
<feature type="compositionally biased region" description="Polar residues" evidence="1">
    <location>
        <begin position="349"/>
        <end position="358"/>
    </location>
</feature>
<proteinExistence type="predicted"/>
<feature type="region of interest" description="Disordered" evidence="1">
    <location>
        <begin position="349"/>
        <end position="448"/>
    </location>
</feature>
<feature type="region of interest" description="Disordered" evidence="1">
    <location>
        <begin position="1"/>
        <end position="20"/>
    </location>
</feature>